<evidence type="ECO:0000313" key="3">
    <source>
        <dbReference type="Proteomes" id="UP000198853"/>
    </source>
</evidence>
<dbReference type="AlphaFoldDB" id="A0A1G8KJH4"/>
<dbReference type="Proteomes" id="UP000198853">
    <property type="component" value="Unassembled WGS sequence"/>
</dbReference>
<gene>
    <name evidence="2" type="ORF">SAMN04488123_102142</name>
</gene>
<protein>
    <recommendedName>
        <fullName evidence="4">PrgI family protein</fullName>
    </recommendedName>
</protein>
<feature type="transmembrane region" description="Helical" evidence="1">
    <location>
        <begin position="45"/>
        <end position="62"/>
    </location>
</feature>
<reference evidence="2 3" key="1">
    <citation type="submission" date="2016-10" db="EMBL/GenBank/DDBJ databases">
        <authorList>
            <person name="de Groot N.N."/>
        </authorList>
    </citation>
    <scope>NUCLEOTIDE SEQUENCE [LARGE SCALE GENOMIC DNA]</scope>
    <source>
        <strain evidence="2 3">DSM 21771</strain>
    </source>
</reference>
<dbReference type="RefSeq" id="WP_090396060.1">
    <property type="nucleotide sequence ID" value="NZ_FNEN01000002.1"/>
</dbReference>
<feature type="transmembrane region" description="Helical" evidence="1">
    <location>
        <begin position="20"/>
        <end position="39"/>
    </location>
</feature>
<name>A0A1G8KJH4_9BACI</name>
<proteinExistence type="predicted"/>
<organism evidence="2 3">
    <name type="scientific">Natribacillus halophilus</name>
    <dbReference type="NCBI Taxonomy" id="549003"/>
    <lineage>
        <taxon>Bacteria</taxon>
        <taxon>Bacillati</taxon>
        <taxon>Bacillota</taxon>
        <taxon>Bacilli</taxon>
        <taxon>Bacillales</taxon>
        <taxon>Bacillaceae</taxon>
        <taxon>Natribacillus</taxon>
    </lineage>
</organism>
<dbReference type="Pfam" id="PF17332">
    <property type="entry name" value="DUF5592"/>
    <property type="match status" value="1"/>
</dbReference>
<accession>A0A1G8KJH4</accession>
<sequence>MNYKIPTEITAELKLNKWFYLTDLLVAIGMLVMGFVLHAMIHPSLTIPFIIFMVALYGFWLWKPKTNPHMRMLSAVWMMLSRDRATYHAHDPHEDEAKEDKA</sequence>
<evidence type="ECO:0008006" key="4">
    <source>
        <dbReference type="Google" id="ProtNLM"/>
    </source>
</evidence>
<keyword evidence="1" id="KW-0472">Membrane</keyword>
<dbReference type="EMBL" id="FNEN01000002">
    <property type="protein sequence ID" value="SDI43539.1"/>
    <property type="molecule type" value="Genomic_DNA"/>
</dbReference>
<evidence type="ECO:0000256" key="1">
    <source>
        <dbReference type="SAM" id="Phobius"/>
    </source>
</evidence>
<evidence type="ECO:0000313" key="2">
    <source>
        <dbReference type="EMBL" id="SDI43539.1"/>
    </source>
</evidence>
<keyword evidence="1" id="KW-0812">Transmembrane</keyword>
<dbReference type="InterPro" id="IPR020275">
    <property type="entry name" value="DUF5592"/>
</dbReference>
<keyword evidence="1" id="KW-1133">Transmembrane helix</keyword>
<dbReference type="OrthoDB" id="1937188at2"/>
<keyword evidence="3" id="KW-1185">Reference proteome</keyword>